<dbReference type="SUPFAM" id="SSF50729">
    <property type="entry name" value="PH domain-like"/>
    <property type="match status" value="1"/>
</dbReference>
<evidence type="ECO:0000256" key="1">
    <source>
        <dbReference type="SAM" id="MobiDB-lite"/>
    </source>
</evidence>
<dbReference type="Proteomes" id="UP000801492">
    <property type="component" value="Unassembled WGS sequence"/>
</dbReference>
<comment type="caution">
    <text evidence="3">The sequence shown here is derived from an EMBL/GenBank/DDBJ whole genome shotgun (WGS) entry which is preliminary data.</text>
</comment>
<accession>A0A8K0DIK8</accession>
<dbReference type="InterPro" id="IPR011993">
    <property type="entry name" value="PH-like_dom_sf"/>
</dbReference>
<dbReference type="AlphaFoldDB" id="A0A8K0DIK8"/>
<feature type="region of interest" description="Disordered" evidence="1">
    <location>
        <begin position="152"/>
        <end position="186"/>
    </location>
</feature>
<gene>
    <name evidence="3" type="ORF">ILUMI_01971</name>
</gene>
<dbReference type="Pfam" id="PF14719">
    <property type="entry name" value="PID_2"/>
    <property type="match status" value="1"/>
</dbReference>
<dbReference type="Gene3D" id="2.30.29.30">
    <property type="entry name" value="Pleckstrin-homology domain (PH domain)/Phosphotyrosine-binding domain (PTB)"/>
    <property type="match status" value="1"/>
</dbReference>
<feature type="domain" description="PID" evidence="2">
    <location>
        <begin position="16"/>
        <end position="145"/>
    </location>
</feature>
<dbReference type="SMART" id="SM00462">
    <property type="entry name" value="PTB"/>
    <property type="match status" value="1"/>
</dbReference>
<proteinExistence type="predicted"/>
<organism evidence="3 4">
    <name type="scientific">Ignelater luminosus</name>
    <name type="common">Cucubano</name>
    <name type="synonym">Pyrophorus luminosus</name>
    <dbReference type="NCBI Taxonomy" id="2038154"/>
    <lineage>
        <taxon>Eukaryota</taxon>
        <taxon>Metazoa</taxon>
        <taxon>Ecdysozoa</taxon>
        <taxon>Arthropoda</taxon>
        <taxon>Hexapoda</taxon>
        <taxon>Insecta</taxon>
        <taxon>Pterygota</taxon>
        <taxon>Neoptera</taxon>
        <taxon>Endopterygota</taxon>
        <taxon>Coleoptera</taxon>
        <taxon>Polyphaga</taxon>
        <taxon>Elateriformia</taxon>
        <taxon>Elateroidea</taxon>
        <taxon>Elateridae</taxon>
        <taxon>Agrypninae</taxon>
        <taxon>Pyrophorini</taxon>
        <taxon>Ignelater</taxon>
    </lineage>
</organism>
<dbReference type="EMBL" id="VTPC01000823">
    <property type="protein sequence ID" value="KAF2904202.1"/>
    <property type="molecule type" value="Genomic_DNA"/>
</dbReference>
<keyword evidence="4" id="KW-1185">Reference proteome</keyword>
<dbReference type="PANTHER" id="PTHR11232">
    <property type="entry name" value="PHOSPHOTYROSINE INTERACTION DOMAIN-CONTAINING FAMILY MEMBER"/>
    <property type="match status" value="1"/>
</dbReference>
<evidence type="ECO:0000313" key="4">
    <source>
        <dbReference type="Proteomes" id="UP000801492"/>
    </source>
</evidence>
<dbReference type="InterPro" id="IPR006020">
    <property type="entry name" value="PTB/PI_dom"/>
</dbReference>
<sequence length="186" mass="20695">MAAQIEPAVTINDLPITFQVKYLGCQPAKGLWGIKHTRRPVDALVAAAKNLSQGEVLPLVKVEVSKDGLSFTPINAKKSDKTVYTFKVDTISYGVQDLVYTKVFSMIVVKDDDLKNGVPFDCHAFVCESRSQARQLTYALAAAFQEYGKKVKEENKDNPHGIKKKFAIDLRTPEELEQESDDETEA</sequence>
<dbReference type="PROSITE" id="PS01179">
    <property type="entry name" value="PID"/>
    <property type="match status" value="1"/>
</dbReference>
<evidence type="ECO:0000259" key="2">
    <source>
        <dbReference type="PROSITE" id="PS01179"/>
    </source>
</evidence>
<dbReference type="PANTHER" id="PTHR11232:SF57">
    <property type="entry name" value="RE46159P"/>
    <property type="match status" value="1"/>
</dbReference>
<feature type="compositionally biased region" description="Acidic residues" evidence="1">
    <location>
        <begin position="175"/>
        <end position="186"/>
    </location>
</feature>
<protein>
    <recommendedName>
        <fullName evidence="2">PID domain-containing protein</fullName>
    </recommendedName>
</protein>
<dbReference type="OrthoDB" id="9994289at2759"/>
<evidence type="ECO:0000313" key="3">
    <source>
        <dbReference type="EMBL" id="KAF2904202.1"/>
    </source>
</evidence>
<dbReference type="InterPro" id="IPR051133">
    <property type="entry name" value="Adapter_Engulfment-Domain"/>
</dbReference>
<dbReference type="CDD" id="cd13160">
    <property type="entry name" value="PTB_LDLRAP_insect-like"/>
    <property type="match status" value="1"/>
</dbReference>
<feature type="compositionally biased region" description="Basic and acidic residues" evidence="1">
    <location>
        <begin position="152"/>
        <end position="174"/>
    </location>
</feature>
<reference evidence="3" key="1">
    <citation type="submission" date="2019-08" db="EMBL/GenBank/DDBJ databases">
        <title>The genome of the North American firefly Photinus pyralis.</title>
        <authorList>
            <consortium name="Photinus pyralis genome working group"/>
            <person name="Fallon T.R."/>
            <person name="Sander Lower S.E."/>
            <person name="Weng J.-K."/>
        </authorList>
    </citation>
    <scope>NUCLEOTIDE SEQUENCE</scope>
    <source>
        <strain evidence="3">TRF0915ILg1</strain>
        <tissue evidence="3">Whole body</tissue>
    </source>
</reference>
<name>A0A8K0DIK8_IGNLU</name>